<dbReference type="Gene3D" id="3.40.50.2300">
    <property type="match status" value="1"/>
</dbReference>
<dbReference type="SMART" id="SM00448">
    <property type="entry name" value="REC"/>
    <property type="match status" value="1"/>
</dbReference>
<dbReference type="PANTHER" id="PTHR32071:SF100">
    <property type="entry name" value="RESPONSE REGULATOR PROTEIN PILR"/>
    <property type="match status" value="1"/>
</dbReference>
<organism evidence="9 10">
    <name type="scientific">Abyssobacteria bacterium (strain SURF_5)</name>
    <dbReference type="NCBI Taxonomy" id="2093360"/>
    <lineage>
        <taxon>Bacteria</taxon>
        <taxon>Pseudomonadati</taxon>
        <taxon>Candidatus Hydrogenedentota</taxon>
        <taxon>Candidatus Abyssobacteria</taxon>
    </lineage>
</organism>
<evidence type="ECO:0000256" key="6">
    <source>
        <dbReference type="PROSITE-ProRule" id="PRU00169"/>
    </source>
</evidence>
<dbReference type="InterPro" id="IPR002197">
    <property type="entry name" value="HTH_Fis"/>
</dbReference>
<dbReference type="PROSITE" id="PS00675">
    <property type="entry name" value="SIGMA54_INTERACT_1"/>
    <property type="match status" value="1"/>
</dbReference>
<dbReference type="InterPro" id="IPR009057">
    <property type="entry name" value="Homeodomain-like_sf"/>
</dbReference>
<dbReference type="InterPro" id="IPR002078">
    <property type="entry name" value="Sigma_54_int"/>
</dbReference>
<evidence type="ECO:0000256" key="1">
    <source>
        <dbReference type="ARBA" id="ARBA00022741"/>
    </source>
</evidence>
<evidence type="ECO:0000256" key="4">
    <source>
        <dbReference type="ARBA" id="ARBA00023125"/>
    </source>
</evidence>
<dbReference type="SUPFAM" id="SSF52540">
    <property type="entry name" value="P-loop containing nucleoside triphosphate hydrolases"/>
    <property type="match status" value="1"/>
</dbReference>
<dbReference type="PRINTS" id="PR01590">
    <property type="entry name" value="HTHFIS"/>
</dbReference>
<dbReference type="Gene3D" id="1.10.10.60">
    <property type="entry name" value="Homeodomain-like"/>
    <property type="match status" value="1"/>
</dbReference>
<dbReference type="FunFam" id="3.40.50.300:FF:000006">
    <property type="entry name" value="DNA-binding transcriptional regulator NtrC"/>
    <property type="match status" value="1"/>
</dbReference>
<feature type="modified residue" description="4-aspartylphosphate" evidence="6">
    <location>
        <position position="58"/>
    </location>
</feature>
<name>A0A3A4NYY5_ABYX5</name>
<proteinExistence type="predicted"/>
<dbReference type="PROSITE" id="PS00676">
    <property type="entry name" value="SIGMA54_INTERACT_2"/>
    <property type="match status" value="1"/>
</dbReference>
<evidence type="ECO:0000259" key="8">
    <source>
        <dbReference type="PROSITE" id="PS50110"/>
    </source>
</evidence>
<keyword evidence="6" id="KW-0597">Phosphoprotein</keyword>
<dbReference type="Gene3D" id="1.10.8.60">
    <property type="match status" value="1"/>
</dbReference>
<evidence type="ECO:0000256" key="2">
    <source>
        <dbReference type="ARBA" id="ARBA00022840"/>
    </source>
</evidence>
<evidence type="ECO:0000313" key="10">
    <source>
        <dbReference type="Proteomes" id="UP000265882"/>
    </source>
</evidence>
<dbReference type="InterPro" id="IPR001789">
    <property type="entry name" value="Sig_transdc_resp-reg_receiver"/>
</dbReference>
<keyword evidence="5" id="KW-0804">Transcription</keyword>
<evidence type="ECO:0000313" key="9">
    <source>
        <dbReference type="EMBL" id="RJP25697.1"/>
    </source>
</evidence>
<evidence type="ECO:0000256" key="5">
    <source>
        <dbReference type="ARBA" id="ARBA00023163"/>
    </source>
</evidence>
<dbReference type="Pfam" id="PF25601">
    <property type="entry name" value="AAA_lid_14"/>
    <property type="match status" value="1"/>
</dbReference>
<dbReference type="PROSITE" id="PS50110">
    <property type="entry name" value="RESPONSE_REGULATORY"/>
    <property type="match status" value="1"/>
</dbReference>
<dbReference type="Pfam" id="PF00072">
    <property type="entry name" value="Response_reg"/>
    <property type="match status" value="1"/>
</dbReference>
<evidence type="ECO:0000259" key="7">
    <source>
        <dbReference type="PROSITE" id="PS50045"/>
    </source>
</evidence>
<keyword evidence="4" id="KW-0238">DNA-binding</keyword>
<dbReference type="InterPro" id="IPR025944">
    <property type="entry name" value="Sigma_54_int_dom_CS"/>
</dbReference>
<sequence>MENAKTPIEILLVDDDPQICNLLGGELERIGHRVVTRMSGSGALAELRNREFDVILLDIKMNEMDGMQVLEAVKKMGSLSEIIMLTGHGTIDRATEAMKLGAYDFLTKPCKLKKLEIVLQKAYEKKVMHTQNIVLRDLVSPRWSETFIGKSKAINDVLSVVDKIAPSDAPVLLQGESGTGKELIARMIHTRSRRHDQAFLAVNCGLLQEQLLASELFGHEKGAFTGAVQSKPGLFEAADGGTLMLDEVSETSSSVQVSLLRVLQSGEIRRVGSNTVHRVNVRVISATNQNLTERVQQNRFREDLLFRLNVVTIEMPPLRERPADIPLLAEHFLNQTAYQAEKKTLLPETIQVLKRHHWPGNVRELKNVIERACLLSDGPQIRPEDLALTPEQSGEDDGELETLPLSEIERRHILRVLRHHGGNKSQAAKTLGISLKTMYNKIESLNLRV</sequence>
<accession>A0A3A4NYY5</accession>
<dbReference type="InterPro" id="IPR058031">
    <property type="entry name" value="AAA_lid_NorR"/>
</dbReference>
<feature type="domain" description="Response regulatory" evidence="8">
    <location>
        <begin position="9"/>
        <end position="123"/>
    </location>
</feature>
<dbReference type="GO" id="GO:0005524">
    <property type="term" value="F:ATP binding"/>
    <property type="evidence" value="ECO:0007669"/>
    <property type="project" value="UniProtKB-KW"/>
</dbReference>
<gene>
    <name evidence="9" type="ORF">C4520_02150</name>
</gene>
<dbReference type="InterPro" id="IPR025662">
    <property type="entry name" value="Sigma_54_int_dom_ATP-bd_1"/>
</dbReference>
<dbReference type="Pfam" id="PF00158">
    <property type="entry name" value="Sigma54_activat"/>
    <property type="match status" value="1"/>
</dbReference>
<feature type="domain" description="Sigma-54 factor interaction" evidence="7">
    <location>
        <begin position="147"/>
        <end position="374"/>
    </location>
</feature>
<dbReference type="EMBL" id="QZKU01000019">
    <property type="protein sequence ID" value="RJP25697.1"/>
    <property type="molecule type" value="Genomic_DNA"/>
</dbReference>
<dbReference type="InterPro" id="IPR011006">
    <property type="entry name" value="CheY-like_superfamily"/>
</dbReference>
<keyword evidence="3" id="KW-0805">Transcription regulation</keyword>
<dbReference type="CDD" id="cd00009">
    <property type="entry name" value="AAA"/>
    <property type="match status" value="1"/>
</dbReference>
<dbReference type="PROSITE" id="PS50045">
    <property type="entry name" value="SIGMA54_INTERACT_4"/>
    <property type="match status" value="1"/>
</dbReference>
<protein>
    <submittedName>
        <fullName evidence="9">Sigma-54-dependent Fis family transcriptional regulator</fullName>
    </submittedName>
</protein>
<dbReference type="Pfam" id="PF02954">
    <property type="entry name" value="HTH_8"/>
    <property type="match status" value="1"/>
</dbReference>
<keyword evidence="2" id="KW-0067">ATP-binding</keyword>
<dbReference type="AlphaFoldDB" id="A0A3A4NYY5"/>
<dbReference type="GO" id="GO:0006355">
    <property type="term" value="P:regulation of DNA-templated transcription"/>
    <property type="evidence" value="ECO:0007669"/>
    <property type="project" value="InterPro"/>
</dbReference>
<dbReference type="Proteomes" id="UP000265882">
    <property type="component" value="Unassembled WGS sequence"/>
</dbReference>
<comment type="caution">
    <text evidence="9">The sequence shown here is derived from an EMBL/GenBank/DDBJ whole genome shotgun (WGS) entry which is preliminary data.</text>
</comment>
<dbReference type="InterPro" id="IPR003593">
    <property type="entry name" value="AAA+_ATPase"/>
</dbReference>
<evidence type="ECO:0000256" key="3">
    <source>
        <dbReference type="ARBA" id="ARBA00023015"/>
    </source>
</evidence>
<dbReference type="InterPro" id="IPR025943">
    <property type="entry name" value="Sigma_54_int_dom_ATP-bd_2"/>
</dbReference>
<dbReference type="PANTHER" id="PTHR32071">
    <property type="entry name" value="TRANSCRIPTIONAL REGULATORY PROTEIN"/>
    <property type="match status" value="1"/>
</dbReference>
<keyword evidence="1" id="KW-0547">Nucleotide-binding</keyword>
<dbReference type="GO" id="GO:0000160">
    <property type="term" value="P:phosphorelay signal transduction system"/>
    <property type="evidence" value="ECO:0007669"/>
    <property type="project" value="InterPro"/>
</dbReference>
<dbReference type="GO" id="GO:0043565">
    <property type="term" value="F:sequence-specific DNA binding"/>
    <property type="evidence" value="ECO:0007669"/>
    <property type="project" value="InterPro"/>
</dbReference>
<dbReference type="Gene3D" id="3.40.50.300">
    <property type="entry name" value="P-loop containing nucleotide triphosphate hydrolases"/>
    <property type="match status" value="1"/>
</dbReference>
<dbReference type="InterPro" id="IPR027417">
    <property type="entry name" value="P-loop_NTPase"/>
</dbReference>
<dbReference type="SMART" id="SM00382">
    <property type="entry name" value="AAA"/>
    <property type="match status" value="1"/>
</dbReference>
<reference evidence="9 10" key="1">
    <citation type="journal article" date="2017" name="ISME J.">
        <title>Energy and carbon metabolisms in a deep terrestrial subsurface fluid microbial community.</title>
        <authorList>
            <person name="Momper L."/>
            <person name="Jungbluth S.P."/>
            <person name="Lee M.D."/>
            <person name="Amend J.P."/>
        </authorList>
    </citation>
    <scope>NUCLEOTIDE SEQUENCE [LARGE SCALE GENOMIC DNA]</scope>
    <source>
        <strain evidence="9">SURF_5</strain>
    </source>
</reference>
<dbReference type="SUPFAM" id="SSF46689">
    <property type="entry name" value="Homeodomain-like"/>
    <property type="match status" value="1"/>
</dbReference>
<dbReference type="PROSITE" id="PS00688">
    <property type="entry name" value="SIGMA54_INTERACT_3"/>
    <property type="match status" value="1"/>
</dbReference>
<dbReference type="SUPFAM" id="SSF52172">
    <property type="entry name" value="CheY-like"/>
    <property type="match status" value="1"/>
</dbReference>